<protein>
    <recommendedName>
        <fullName evidence="2">SAP domain-containing protein</fullName>
    </recommendedName>
</protein>
<sequence length="401" mass="42318">MSSPSLRAVCLNTPPACATGSFVPAPSGQSRSLVSSVLLTAEGYESRQVTELRALLRQRGLATSGRKAELVQRLKQNDMVRAGSTLASSTSSTEKTRRSTRMPRTAAPPAHSLSMMPISARTKTTARGKKGSDAANAAEKTMPSMSIEPGTVVSGTTVLNSDGATVSSPKKADSGHATVPGNPESSSARGSEPVFNVTIPFEEPMQPEPQYIPSIHMLENPAYNSKDSFHSDWHIPHVPRVHNVGQMAEVSHNASISISEQEGAPVASGGILTDLMSDYLPNKVQRQVQQSVASTQQATRNFFSDLVTDVSRAMPMDPSVMPSKSTARPSTRRALNDGERKGLWVLGGIVASGFFLGGLHSSDKKQAKVSSATANASDASGYQAPSFQQGGGIVGACERKV</sequence>
<evidence type="ECO:0000313" key="3">
    <source>
        <dbReference type="EMBL" id="EDP42275.1"/>
    </source>
</evidence>
<evidence type="ECO:0000313" key="4">
    <source>
        <dbReference type="Proteomes" id="UP000008837"/>
    </source>
</evidence>
<dbReference type="GeneID" id="5853796"/>
<organism evidence="3 4">
    <name type="scientific">Malassezia globosa (strain ATCC MYA-4612 / CBS 7966)</name>
    <name type="common">Dandruff-associated fungus</name>
    <dbReference type="NCBI Taxonomy" id="425265"/>
    <lineage>
        <taxon>Eukaryota</taxon>
        <taxon>Fungi</taxon>
        <taxon>Dikarya</taxon>
        <taxon>Basidiomycota</taxon>
        <taxon>Ustilaginomycotina</taxon>
        <taxon>Malasseziomycetes</taxon>
        <taxon>Malasseziales</taxon>
        <taxon>Malasseziaceae</taxon>
        <taxon>Malassezia</taxon>
    </lineage>
</organism>
<feature type="domain" description="SAP" evidence="2">
    <location>
        <begin position="44"/>
        <end position="78"/>
    </location>
</feature>
<gene>
    <name evidence="3" type="ORF">MGL_3524</name>
</gene>
<feature type="compositionally biased region" description="Low complexity" evidence="1">
    <location>
        <begin position="84"/>
        <end position="93"/>
    </location>
</feature>
<dbReference type="Proteomes" id="UP000008837">
    <property type="component" value="Unassembled WGS sequence"/>
</dbReference>
<dbReference type="InterPro" id="IPR036361">
    <property type="entry name" value="SAP_dom_sf"/>
</dbReference>
<evidence type="ECO:0000259" key="2">
    <source>
        <dbReference type="PROSITE" id="PS50800"/>
    </source>
</evidence>
<comment type="caution">
    <text evidence="3">The sequence shown here is derived from an EMBL/GenBank/DDBJ whole genome shotgun (WGS) entry which is preliminary data.</text>
</comment>
<keyword evidence="4" id="KW-1185">Reference proteome</keyword>
<dbReference type="VEuPathDB" id="FungiDB:MGL_3524"/>
<dbReference type="InterPro" id="IPR003034">
    <property type="entry name" value="SAP_dom"/>
</dbReference>
<proteinExistence type="predicted"/>
<dbReference type="Pfam" id="PF02037">
    <property type="entry name" value="SAP"/>
    <property type="match status" value="1"/>
</dbReference>
<dbReference type="Gene3D" id="1.10.720.30">
    <property type="entry name" value="SAP domain"/>
    <property type="match status" value="1"/>
</dbReference>
<dbReference type="SMART" id="SM00513">
    <property type="entry name" value="SAP"/>
    <property type="match status" value="1"/>
</dbReference>
<feature type="region of interest" description="Disordered" evidence="1">
    <location>
        <begin position="81"/>
        <end position="192"/>
    </location>
</feature>
<dbReference type="OrthoDB" id="1476984at2759"/>
<name>A8Q9P1_MALGO</name>
<dbReference type="OMA" id="TESAPIN"/>
<dbReference type="InParanoid" id="A8Q9P1"/>
<evidence type="ECO:0000256" key="1">
    <source>
        <dbReference type="SAM" id="MobiDB-lite"/>
    </source>
</evidence>
<dbReference type="SUPFAM" id="SSF68906">
    <property type="entry name" value="SAP domain"/>
    <property type="match status" value="1"/>
</dbReference>
<dbReference type="AlphaFoldDB" id="A8Q9P1"/>
<feature type="compositionally biased region" description="Polar residues" evidence="1">
    <location>
        <begin position="153"/>
        <end position="168"/>
    </location>
</feature>
<reference evidence="3 4" key="1">
    <citation type="journal article" date="2007" name="Proc. Natl. Acad. Sci. U.S.A.">
        <title>Dandruff-associated Malassezia genomes reveal convergent and divergent virulence traits shared with plant and human fungal pathogens.</title>
        <authorList>
            <person name="Xu J."/>
            <person name="Saunders C.W."/>
            <person name="Hu P."/>
            <person name="Grant R.A."/>
            <person name="Boekhout T."/>
            <person name="Kuramae E.E."/>
            <person name="Kronstad J.W."/>
            <person name="Deangelis Y.M."/>
            <person name="Reeder N.L."/>
            <person name="Johnstone K.R."/>
            <person name="Leland M."/>
            <person name="Fieno A.M."/>
            <person name="Begley W.M."/>
            <person name="Sun Y."/>
            <person name="Lacey M.P."/>
            <person name="Chaudhary T."/>
            <person name="Keough T."/>
            <person name="Chu L."/>
            <person name="Sears R."/>
            <person name="Yuan B."/>
            <person name="Dawson T.L.Jr."/>
        </authorList>
    </citation>
    <scope>NUCLEOTIDE SEQUENCE [LARGE SCALE GENOMIC DNA]</scope>
    <source>
        <strain evidence="4">ATCC MYA-4612 / CBS 7966</strain>
    </source>
</reference>
<dbReference type="STRING" id="425265.A8Q9P1"/>
<dbReference type="KEGG" id="mgl:MGL_3524"/>
<dbReference type="EMBL" id="AAYY01000013">
    <property type="protein sequence ID" value="EDP42275.1"/>
    <property type="molecule type" value="Genomic_DNA"/>
</dbReference>
<feature type="region of interest" description="Disordered" evidence="1">
    <location>
        <begin position="314"/>
        <end position="335"/>
    </location>
</feature>
<dbReference type="RefSeq" id="XP_001729489.1">
    <property type="nucleotide sequence ID" value="XM_001729437.1"/>
</dbReference>
<accession>A8Q9P1</accession>
<dbReference type="PROSITE" id="PS50800">
    <property type="entry name" value="SAP"/>
    <property type="match status" value="1"/>
</dbReference>